<dbReference type="GO" id="GO:0003676">
    <property type="term" value="F:nucleic acid binding"/>
    <property type="evidence" value="ECO:0007669"/>
    <property type="project" value="InterPro"/>
</dbReference>
<evidence type="ECO:0000256" key="1">
    <source>
        <dbReference type="SAM" id="MobiDB-lite"/>
    </source>
</evidence>
<dbReference type="PANTHER" id="PTHR11544">
    <property type="entry name" value="COLD SHOCK DOMAIN CONTAINING PROTEINS"/>
    <property type="match status" value="1"/>
</dbReference>
<feature type="compositionally biased region" description="Polar residues" evidence="1">
    <location>
        <begin position="185"/>
        <end position="198"/>
    </location>
</feature>
<dbReference type="Gene3D" id="2.40.50.140">
    <property type="entry name" value="Nucleic acid-binding proteins"/>
    <property type="match status" value="1"/>
</dbReference>
<dbReference type="InterPro" id="IPR011129">
    <property type="entry name" value="CSD"/>
</dbReference>
<dbReference type="InterPro" id="IPR002059">
    <property type="entry name" value="CSP_DNA-bd"/>
</dbReference>
<feature type="domain" description="CSD" evidence="2">
    <location>
        <begin position="40"/>
        <end position="108"/>
    </location>
</feature>
<sequence length="254" mass="28671">MVECKVSPPTSAQTEKNPGSKDVPANPPQKVAPSEPTSVGVYGMVKWYNCKFNYGFISRLDNKQDLFVHRNGIKKCNPKKFKSLMDGDIVMFDVYESEKGAEARNVTGPEGKPARPSRYAKFRPWYLEILRKTRAITLDDQNGDKNDNFRNRQNYNRYKRQPQTFPKPKDPSSASSELKKAPQAVESNSSTAPESPVTNDPGYASKSPSENDKRQKRDRTRSYHRDHVKAKTPTSNSQCHSCSMCEKATTAVEV</sequence>
<dbReference type="Proteomes" id="UP000031668">
    <property type="component" value="Unassembled WGS sequence"/>
</dbReference>
<dbReference type="PRINTS" id="PR00050">
    <property type="entry name" value="COLDSHOCK"/>
</dbReference>
<dbReference type="CDD" id="cd04458">
    <property type="entry name" value="CSP_CDS"/>
    <property type="match status" value="1"/>
</dbReference>
<evidence type="ECO:0000313" key="4">
    <source>
        <dbReference type="Proteomes" id="UP000031668"/>
    </source>
</evidence>
<dbReference type="Pfam" id="PF00313">
    <property type="entry name" value="CSD"/>
    <property type="match status" value="1"/>
</dbReference>
<dbReference type="PROSITE" id="PS51857">
    <property type="entry name" value="CSD_2"/>
    <property type="match status" value="1"/>
</dbReference>
<dbReference type="AlphaFoldDB" id="A0A0C2NIS4"/>
<proteinExistence type="predicted"/>
<feature type="compositionally biased region" description="Polar residues" evidence="1">
    <location>
        <begin position="8"/>
        <end position="17"/>
    </location>
</feature>
<evidence type="ECO:0000259" key="2">
    <source>
        <dbReference type="PROSITE" id="PS51857"/>
    </source>
</evidence>
<dbReference type="InterPro" id="IPR050181">
    <property type="entry name" value="Cold_shock_domain"/>
</dbReference>
<accession>A0A0C2NIS4</accession>
<keyword evidence="4" id="KW-1185">Reference proteome</keyword>
<feature type="compositionally biased region" description="Polar residues" evidence="1">
    <location>
        <begin position="232"/>
        <end position="241"/>
    </location>
</feature>
<feature type="region of interest" description="Disordered" evidence="1">
    <location>
        <begin position="1"/>
        <end position="35"/>
    </location>
</feature>
<organism evidence="3 4">
    <name type="scientific">Thelohanellus kitauei</name>
    <name type="common">Myxosporean</name>
    <dbReference type="NCBI Taxonomy" id="669202"/>
    <lineage>
        <taxon>Eukaryota</taxon>
        <taxon>Metazoa</taxon>
        <taxon>Cnidaria</taxon>
        <taxon>Myxozoa</taxon>
        <taxon>Myxosporea</taxon>
        <taxon>Bivalvulida</taxon>
        <taxon>Platysporina</taxon>
        <taxon>Myxobolidae</taxon>
        <taxon>Thelohanellus</taxon>
    </lineage>
</organism>
<feature type="compositionally biased region" description="Basic and acidic residues" evidence="1">
    <location>
        <begin position="209"/>
        <end position="225"/>
    </location>
</feature>
<dbReference type="SUPFAM" id="SSF50249">
    <property type="entry name" value="Nucleic acid-binding proteins"/>
    <property type="match status" value="1"/>
</dbReference>
<gene>
    <name evidence="3" type="ORF">RF11_05543</name>
</gene>
<reference evidence="3 4" key="1">
    <citation type="journal article" date="2014" name="Genome Biol. Evol.">
        <title>The genome of the myxosporean Thelohanellus kitauei shows adaptations to nutrient acquisition within its fish host.</title>
        <authorList>
            <person name="Yang Y."/>
            <person name="Xiong J."/>
            <person name="Zhou Z."/>
            <person name="Huo F."/>
            <person name="Miao W."/>
            <person name="Ran C."/>
            <person name="Liu Y."/>
            <person name="Zhang J."/>
            <person name="Feng J."/>
            <person name="Wang M."/>
            <person name="Wang M."/>
            <person name="Wang L."/>
            <person name="Yao B."/>
        </authorList>
    </citation>
    <scope>NUCLEOTIDE SEQUENCE [LARGE SCALE GENOMIC DNA]</scope>
    <source>
        <strain evidence="3">Wuqing</strain>
    </source>
</reference>
<feature type="region of interest" description="Disordered" evidence="1">
    <location>
        <begin position="139"/>
        <end position="254"/>
    </location>
</feature>
<dbReference type="EMBL" id="JWZT01000603">
    <property type="protein sequence ID" value="KII73937.1"/>
    <property type="molecule type" value="Genomic_DNA"/>
</dbReference>
<dbReference type="InterPro" id="IPR012340">
    <property type="entry name" value="NA-bd_OB-fold"/>
</dbReference>
<protein>
    <submittedName>
        <fullName evidence="3">Nuclease-sensitive element-binding protein 1</fullName>
    </submittedName>
</protein>
<dbReference type="OrthoDB" id="422005at2759"/>
<evidence type="ECO:0000313" key="3">
    <source>
        <dbReference type="EMBL" id="KII73937.1"/>
    </source>
</evidence>
<name>A0A0C2NIS4_THEKT</name>
<comment type="caution">
    <text evidence="3">The sequence shown here is derived from an EMBL/GenBank/DDBJ whole genome shotgun (WGS) entry which is preliminary data.</text>
</comment>
<dbReference type="SMART" id="SM00357">
    <property type="entry name" value="CSP"/>
    <property type="match status" value="1"/>
</dbReference>